<feature type="region of interest" description="Disordered" evidence="5">
    <location>
        <begin position="194"/>
        <end position="249"/>
    </location>
</feature>
<dbReference type="InterPro" id="IPR036373">
    <property type="entry name" value="Ribosomal_bL17_sf"/>
</dbReference>
<dbReference type="HAMAP" id="MF_01368">
    <property type="entry name" value="Ribosomal_bL17"/>
    <property type="match status" value="1"/>
</dbReference>
<evidence type="ECO:0000313" key="7">
    <source>
        <dbReference type="Proteomes" id="UP000253562"/>
    </source>
</evidence>
<organism evidence="6 7">
    <name type="scientific">Bremerella cremea</name>
    <dbReference type="NCBI Taxonomy" id="1031537"/>
    <lineage>
        <taxon>Bacteria</taxon>
        <taxon>Pseudomonadati</taxon>
        <taxon>Planctomycetota</taxon>
        <taxon>Planctomycetia</taxon>
        <taxon>Pirellulales</taxon>
        <taxon>Pirellulaceae</taxon>
        <taxon>Bremerella</taxon>
    </lineage>
</organism>
<feature type="compositionally biased region" description="Basic and acidic residues" evidence="5">
    <location>
        <begin position="194"/>
        <end position="204"/>
    </location>
</feature>
<evidence type="ECO:0000256" key="2">
    <source>
        <dbReference type="ARBA" id="ARBA00022980"/>
    </source>
</evidence>
<dbReference type="PANTHER" id="PTHR14413:SF16">
    <property type="entry name" value="LARGE RIBOSOMAL SUBUNIT PROTEIN BL17M"/>
    <property type="match status" value="1"/>
</dbReference>
<feature type="compositionally biased region" description="Acidic residues" evidence="5">
    <location>
        <begin position="232"/>
        <end position="242"/>
    </location>
</feature>
<dbReference type="AlphaFoldDB" id="A0A368KIM2"/>
<protein>
    <recommendedName>
        <fullName evidence="4">Large ribosomal subunit protein bL17</fullName>
    </recommendedName>
</protein>
<dbReference type="InterPro" id="IPR000456">
    <property type="entry name" value="Ribosomal_bL17"/>
</dbReference>
<gene>
    <name evidence="4" type="primary">rplQ</name>
    <name evidence="6" type="ORF">DTL42_23715</name>
</gene>
<dbReference type="RefSeq" id="WP_114372990.1">
    <property type="nucleotide sequence ID" value="NZ_QPEX01000046.1"/>
</dbReference>
<comment type="caution">
    <text evidence="6">The sequence shown here is derived from an EMBL/GenBank/DDBJ whole genome shotgun (WGS) entry which is preliminary data.</text>
</comment>
<evidence type="ECO:0000256" key="3">
    <source>
        <dbReference type="ARBA" id="ARBA00023274"/>
    </source>
</evidence>
<proteinExistence type="inferred from homology"/>
<name>A0A368KIM2_9BACT</name>
<evidence type="ECO:0000256" key="1">
    <source>
        <dbReference type="ARBA" id="ARBA00008777"/>
    </source>
</evidence>
<dbReference type="EMBL" id="QPEX01000046">
    <property type="protein sequence ID" value="RCS40392.1"/>
    <property type="molecule type" value="Genomic_DNA"/>
</dbReference>
<dbReference type="PANTHER" id="PTHR14413">
    <property type="entry name" value="RIBOSOMAL PROTEIN L17"/>
    <property type="match status" value="1"/>
</dbReference>
<dbReference type="PROSITE" id="PS01167">
    <property type="entry name" value="RIBOSOMAL_L17"/>
    <property type="match status" value="1"/>
</dbReference>
<comment type="similarity">
    <text evidence="1 4">Belongs to the bacterial ribosomal protein bL17 family.</text>
</comment>
<dbReference type="InterPro" id="IPR047859">
    <property type="entry name" value="Ribosomal_bL17_CS"/>
</dbReference>
<evidence type="ECO:0000256" key="4">
    <source>
        <dbReference type="HAMAP-Rule" id="MF_01368"/>
    </source>
</evidence>
<dbReference type="GO" id="GO:0006412">
    <property type="term" value="P:translation"/>
    <property type="evidence" value="ECO:0007669"/>
    <property type="project" value="UniProtKB-UniRule"/>
</dbReference>
<dbReference type="GO" id="GO:0022625">
    <property type="term" value="C:cytosolic large ribosomal subunit"/>
    <property type="evidence" value="ECO:0007669"/>
    <property type="project" value="TreeGrafter"/>
</dbReference>
<dbReference type="Proteomes" id="UP000253562">
    <property type="component" value="Unassembled WGS sequence"/>
</dbReference>
<evidence type="ECO:0000256" key="5">
    <source>
        <dbReference type="SAM" id="MobiDB-lite"/>
    </source>
</evidence>
<keyword evidence="3 4" id="KW-0687">Ribonucleoprotein</keyword>
<accession>A0A368KIM2</accession>
<dbReference type="OrthoDB" id="9809073at2"/>
<dbReference type="SUPFAM" id="SSF64263">
    <property type="entry name" value="Prokaryotic ribosomal protein L17"/>
    <property type="match status" value="2"/>
</dbReference>
<keyword evidence="2 4" id="KW-0689">Ribosomal protein</keyword>
<evidence type="ECO:0000313" key="6">
    <source>
        <dbReference type="EMBL" id="RCS40392.1"/>
    </source>
</evidence>
<comment type="subunit">
    <text evidence="4">Part of the 50S ribosomal subunit. Contacts protein L32.</text>
</comment>
<sequence length="249" mass="27832">MRHLKKGRRLGRSSSHRKALFRNMASSLLLTERPDDVNESYYLYSDYLPSDTPSTGHNTPKIKGRIVTTVQKAKELRPYVEKVITIAKGALPHLKEAQQYATTAKPATDEYRKWRESEDWQKWNAAMAPALAARRRAVALLGNQRAVEILFDEVAPRFVDRDGGYTRILKLAKPRLGDAGMQAILEFVGNERDRVKTEAERPAFDSDEEASPAPAAPAEEAAAPEGEVAENQTEESPAEEATEEKKQEG</sequence>
<feature type="compositionally biased region" description="Low complexity" evidence="5">
    <location>
        <begin position="211"/>
        <end position="230"/>
    </location>
</feature>
<reference evidence="6 7" key="1">
    <citation type="submission" date="2018-07" db="EMBL/GenBank/DDBJ databases">
        <title>Comparative genomes isolates from brazilian mangrove.</title>
        <authorList>
            <person name="De Araujo J.E."/>
            <person name="Taketani R.G."/>
            <person name="Silva M.C.P."/>
            <person name="Lourenco M.V."/>
            <person name="Oliveira V.M."/>
            <person name="Andreote F.D."/>
        </authorList>
    </citation>
    <scope>NUCLEOTIDE SEQUENCE [LARGE SCALE GENOMIC DNA]</scope>
    <source>
        <strain evidence="6 7">HEX PRIS-MGV</strain>
    </source>
</reference>
<dbReference type="Pfam" id="PF01196">
    <property type="entry name" value="Ribosomal_L17"/>
    <property type="match status" value="1"/>
</dbReference>
<dbReference type="GO" id="GO:0003735">
    <property type="term" value="F:structural constituent of ribosome"/>
    <property type="evidence" value="ECO:0007669"/>
    <property type="project" value="InterPro"/>
</dbReference>
<dbReference type="Gene3D" id="3.90.1030.10">
    <property type="entry name" value="Ribosomal protein L17"/>
    <property type="match status" value="1"/>
</dbReference>